<dbReference type="SUPFAM" id="SSF51695">
    <property type="entry name" value="PLC-like phosphodiesterases"/>
    <property type="match status" value="1"/>
</dbReference>
<dbReference type="Gene3D" id="3.20.20.190">
    <property type="entry name" value="Phosphatidylinositol (PI) phosphodiesterase"/>
    <property type="match status" value="1"/>
</dbReference>
<evidence type="ECO:0000313" key="3">
    <source>
        <dbReference type="Proteomes" id="UP000048949"/>
    </source>
</evidence>
<dbReference type="GO" id="GO:0006629">
    <property type="term" value="P:lipid metabolic process"/>
    <property type="evidence" value="ECO:0007669"/>
    <property type="project" value="InterPro"/>
</dbReference>
<dbReference type="STRING" id="282199.GCA_001049735_02149"/>
<dbReference type="InterPro" id="IPR017946">
    <property type="entry name" value="PLC-like_Pdiesterase_TIM-brl"/>
</dbReference>
<dbReference type="GO" id="GO:0008081">
    <property type="term" value="F:phosphoric diester hydrolase activity"/>
    <property type="evidence" value="ECO:0007669"/>
    <property type="project" value="InterPro"/>
</dbReference>
<gene>
    <name evidence="2" type="ORF">NIG5292_02150</name>
</gene>
<dbReference type="Proteomes" id="UP000048949">
    <property type="component" value="Unassembled WGS sequence"/>
</dbReference>
<dbReference type="InterPro" id="IPR030395">
    <property type="entry name" value="GP_PDE_dom"/>
</dbReference>
<evidence type="ECO:0000259" key="1">
    <source>
        <dbReference type="PROSITE" id="PS51704"/>
    </source>
</evidence>
<proteinExistence type="predicted"/>
<feature type="domain" description="GP-PDE" evidence="1">
    <location>
        <begin position="3"/>
        <end position="41"/>
    </location>
</feature>
<name>A0A0U1NNM5_9RHOB</name>
<keyword evidence="3" id="KW-1185">Reference proteome</keyword>
<organism evidence="2 3">
    <name type="scientific">Nereida ignava</name>
    <dbReference type="NCBI Taxonomy" id="282199"/>
    <lineage>
        <taxon>Bacteria</taxon>
        <taxon>Pseudomonadati</taxon>
        <taxon>Pseudomonadota</taxon>
        <taxon>Alphaproteobacteria</taxon>
        <taxon>Rhodobacterales</taxon>
        <taxon>Roseobacteraceae</taxon>
        <taxon>Nereida</taxon>
    </lineage>
</organism>
<accession>A0A0U1NNM5</accession>
<evidence type="ECO:0000313" key="2">
    <source>
        <dbReference type="EMBL" id="CRK76093.1"/>
    </source>
</evidence>
<protein>
    <recommendedName>
        <fullName evidence="1">GP-PDE domain-containing protein</fullName>
    </recommendedName>
</protein>
<sequence length="41" mass="4327">MSSFSIGHRGAPMQFPEHTVESNRAAALMGGGHSGMCCNVY</sequence>
<dbReference type="EMBL" id="CVQV01000012">
    <property type="protein sequence ID" value="CRK76093.1"/>
    <property type="molecule type" value="Genomic_DNA"/>
</dbReference>
<reference evidence="2 3" key="1">
    <citation type="submission" date="2015-04" db="EMBL/GenBank/DDBJ databases">
        <authorList>
            <person name="Syromyatnikov M.Y."/>
            <person name="Popov V.N."/>
        </authorList>
    </citation>
    <scope>NUCLEOTIDE SEQUENCE [LARGE SCALE GENOMIC DNA]</scope>
    <source>
        <strain evidence="2 3">CECT 5292</strain>
    </source>
</reference>
<dbReference type="AlphaFoldDB" id="A0A0U1NNM5"/>
<dbReference type="PROSITE" id="PS51704">
    <property type="entry name" value="GP_PDE"/>
    <property type="match status" value="1"/>
</dbReference>